<comment type="cofactor">
    <cofactor evidence="7 8">
        <name>Fe(3+)</name>
        <dbReference type="ChEBI" id="CHEBI:29034"/>
    </cofactor>
    <text evidence="7 8">Binds 1 Fe(3+) ion per subunit.</text>
</comment>
<feature type="binding site" evidence="8">
    <location>
        <position position="44"/>
    </location>
    <ligand>
        <name>Fe cation</name>
        <dbReference type="ChEBI" id="CHEBI:24875"/>
    </ligand>
</feature>
<evidence type="ECO:0000256" key="8">
    <source>
        <dbReference type="PIRSR" id="PIRSR000071-1"/>
    </source>
</evidence>
<dbReference type="PRINTS" id="PR00163">
    <property type="entry name" value="RUBREDOXIN"/>
</dbReference>
<dbReference type="PROSITE" id="PS00202">
    <property type="entry name" value="RUBREDOXIN"/>
    <property type="match status" value="1"/>
</dbReference>
<evidence type="ECO:0000259" key="9">
    <source>
        <dbReference type="PROSITE" id="PS50903"/>
    </source>
</evidence>
<reference evidence="10 11" key="1">
    <citation type="submission" date="2018-10" db="EMBL/GenBank/DDBJ databases">
        <title>Isolation from cow dung.</title>
        <authorList>
            <person name="Ling L."/>
        </authorList>
    </citation>
    <scope>NUCLEOTIDE SEQUENCE [LARGE SCALE GENOMIC DNA]</scope>
    <source>
        <strain evidence="10 11">NEAU-LL90</strain>
    </source>
</reference>
<evidence type="ECO:0000256" key="4">
    <source>
        <dbReference type="ARBA" id="ARBA00022723"/>
    </source>
</evidence>
<evidence type="ECO:0000313" key="10">
    <source>
        <dbReference type="EMBL" id="RMI35283.1"/>
    </source>
</evidence>
<keyword evidence="4 7" id="KW-0479">Metal-binding</keyword>
<organism evidence="10 11">
    <name type="scientific">Nocardia stercoris</name>
    <dbReference type="NCBI Taxonomy" id="2483361"/>
    <lineage>
        <taxon>Bacteria</taxon>
        <taxon>Bacillati</taxon>
        <taxon>Actinomycetota</taxon>
        <taxon>Actinomycetes</taxon>
        <taxon>Mycobacteriales</taxon>
        <taxon>Nocardiaceae</taxon>
        <taxon>Nocardia</taxon>
    </lineage>
</organism>
<dbReference type="NCBIfam" id="NF045768">
    <property type="entry name" value="RubredRD"/>
    <property type="match status" value="1"/>
</dbReference>
<comment type="similarity">
    <text evidence="2 7">Belongs to the rubredoxin family.</text>
</comment>
<evidence type="ECO:0000256" key="2">
    <source>
        <dbReference type="ARBA" id="ARBA00005337"/>
    </source>
</evidence>
<dbReference type="Pfam" id="PF00301">
    <property type="entry name" value="Rubredoxin"/>
    <property type="match status" value="1"/>
</dbReference>
<keyword evidence="6 7" id="KW-0408">Iron</keyword>
<dbReference type="InterPro" id="IPR024934">
    <property type="entry name" value="Rubredoxin-like_dom"/>
</dbReference>
<dbReference type="GO" id="GO:0005506">
    <property type="term" value="F:iron ion binding"/>
    <property type="evidence" value="ECO:0007669"/>
    <property type="project" value="InterPro"/>
</dbReference>
<feature type="domain" description="Rubredoxin-like" evidence="9">
    <location>
        <begin position="6"/>
        <end position="57"/>
    </location>
</feature>
<dbReference type="InterPro" id="IPR018527">
    <property type="entry name" value="Rubredoxin_Fe_BS"/>
</dbReference>
<keyword evidence="11" id="KW-1185">Reference proteome</keyword>
<dbReference type="EMBL" id="RFFH01000001">
    <property type="protein sequence ID" value="RMI35283.1"/>
    <property type="molecule type" value="Genomic_DNA"/>
</dbReference>
<comment type="function">
    <text evidence="1">Involved in the hydrocarbon hydroxylating system, which transfers electrons from NADH to rubredoxin reductase and then through rubredoxin to alkane 1 monooxygenase.</text>
</comment>
<keyword evidence="5 7" id="KW-0249">Electron transport</keyword>
<dbReference type="PROSITE" id="PS50903">
    <property type="entry name" value="RUBREDOXIN_LIKE"/>
    <property type="match status" value="1"/>
</dbReference>
<dbReference type="RefSeq" id="WP_122186257.1">
    <property type="nucleotide sequence ID" value="NZ_RFFH01000001.1"/>
</dbReference>
<dbReference type="CDD" id="cd00730">
    <property type="entry name" value="rubredoxin"/>
    <property type="match status" value="1"/>
</dbReference>
<evidence type="ECO:0000256" key="5">
    <source>
        <dbReference type="ARBA" id="ARBA00022982"/>
    </source>
</evidence>
<dbReference type="Gene3D" id="2.20.28.10">
    <property type="match status" value="1"/>
</dbReference>
<dbReference type="Proteomes" id="UP000279275">
    <property type="component" value="Unassembled WGS sequence"/>
</dbReference>
<dbReference type="SUPFAM" id="SSF57802">
    <property type="entry name" value="Rubredoxin-like"/>
    <property type="match status" value="1"/>
</dbReference>
<dbReference type="PIRSF" id="PIRSF000071">
    <property type="entry name" value="Rubredoxin"/>
    <property type="match status" value="1"/>
</dbReference>
<protein>
    <recommendedName>
        <fullName evidence="7">Rubredoxin</fullName>
    </recommendedName>
</protein>
<evidence type="ECO:0000256" key="1">
    <source>
        <dbReference type="ARBA" id="ARBA00002792"/>
    </source>
</evidence>
<evidence type="ECO:0000313" key="11">
    <source>
        <dbReference type="Proteomes" id="UP000279275"/>
    </source>
</evidence>
<gene>
    <name evidence="10" type="ORF">EBN03_03070</name>
</gene>
<dbReference type="InterPro" id="IPR050526">
    <property type="entry name" value="Rubredoxin_ET"/>
</dbReference>
<feature type="binding site" evidence="8">
    <location>
        <position position="14"/>
    </location>
    <ligand>
        <name>Fe cation</name>
        <dbReference type="ChEBI" id="CHEBI:24875"/>
    </ligand>
</feature>
<feature type="binding site" evidence="8">
    <location>
        <position position="47"/>
    </location>
    <ligand>
        <name>Fe cation</name>
        <dbReference type="ChEBI" id="CHEBI:24875"/>
    </ligand>
</feature>
<keyword evidence="3 7" id="KW-0813">Transport</keyword>
<comment type="caution">
    <text evidence="10">The sequence shown here is derived from an EMBL/GenBank/DDBJ whole genome shotgun (WGS) entry which is preliminary data.</text>
</comment>
<evidence type="ECO:0000256" key="6">
    <source>
        <dbReference type="ARBA" id="ARBA00023004"/>
    </source>
</evidence>
<sequence length="59" mass="6289">MHSTLAQLWICTTCGAIYDPAEGDPDSGIAPGTAFEDIPADWVCPVCGARKADFVPYED</sequence>
<feature type="binding site" evidence="8">
    <location>
        <position position="11"/>
    </location>
    <ligand>
        <name>Fe cation</name>
        <dbReference type="ChEBI" id="CHEBI:24875"/>
    </ligand>
</feature>
<dbReference type="InterPro" id="IPR024922">
    <property type="entry name" value="Rubredoxin"/>
</dbReference>
<dbReference type="GO" id="GO:0009055">
    <property type="term" value="F:electron transfer activity"/>
    <property type="evidence" value="ECO:0007669"/>
    <property type="project" value="InterPro"/>
</dbReference>
<dbReference type="PANTHER" id="PTHR47627:SF1">
    <property type="entry name" value="RUBREDOXIN-1-RELATED"/>
    <property type="match status" value="1"/>
</dbReference>
<dbReference type="AlphaFoldDB" id="A0A3M2LFD0"/>
<dbReference type="GO" id="GO:0043448">
    <property type="term" value="P:alkane catabolic process"/>
    <property type="evidence" value="ECO:0007669"/>
    <property type="project" value="TreeGrafter"/>
</dbReference>
<dbReference type="PANTHER" id="PTHR47627">
    <property type="entry name" value="RUBREDOXIN"/>
    <property type="match status" value="1"/>
</dbReference>
<dbReference type="OrthoDB" id="9800607at2"/>
<dbReference type="InterPro" id="IPR024935">
    <property type="entry name" value="Rubredoxin_dom"/>
</dbReference>
<evidence type="ECO:0000256" key="7">
    <source>
        <dbReference type="PIRNR" id="PIRNR000071"/>
    </source>
</evidence>
<accession>A0A3M2LFD0</accession>
<dbReference type="FunFam" id="2.20.28.10:FF:000001">
    <property type="entry name" value="Rubredoxin"/>
    <property type="match status" value="1"/>
</dbReference>
<proteinExistence type="inferred from homology"/>
<name>A0A3M2LFD0_9NOCA</name>
<evidence type="ECO:0000256" key="3">
    <source>
        <dbReference type="ARBA" id="ARBA00022448"/>
    </source>
</evidence>